<name>A0A075FI32_9ARCH</name>
<dbReference type="EMBL" id="KF900318">
    <property type="protein sequence ID" value="AIE90753.1"/>
    <property type="molecule type" value="Genomic_DNA"/>
</dbReference>
<sequence>MFTKICLVGIISLITLSIFANQISYADDIDKIQPSWTEELVDWWLEETISDMEFVQVLTYLTNNEIIKILESGNKETSMNDSIENSDFGDFSIFYMSIEDYGIEPYPGRISTPEPFSKEMKAEKIEVWLRHNQYFEKQVTYLNENIKLPYDIVIGLGECQEEKSFYNQNTKMIVICYELIFDVYDRLTTEYKSKGASEKQISNITLDVVDFIFYHQISHVLLQVIENNENKTSSNNNESFIDALSNHIKLKIQKDRENYSITNISLWFKMMHETENLKRPHMWKTHSLSLERLSNIACQDSAFSSIATLDYVQKGILSKQSIIECKSELLEQKIKLEKISNRILK</sequence>
<reference evidence="1" key="1">
    <citation type="journal article" date="2014" name="Genome Biol. Evol.">
        <title>Pangenome evidence for extensive interdomain horizontal transfer affecting lineage core and shell genes in uncultured planktonic thaumarchaeota and euryarchaeota.</title>
        <authorList>
            <person name="Deschamps P."/>
            <person name="Zivanovic Y."/>
            <person name="Moreira D."/>
            <person name="Rodriguez-Valera F."/>
            <person name="Lopez-Garcia P."/>
        </authorList>
    </citation>
    <scope>NUCLEOTIDE SEQUENCE</scope>
</reference>
<dbReference type="Pfam" id="PF14247">
    <property type="entry name" value="DUF4344"/>
    <property type="match status" value="1"/>
</dbReference>
<accession>A0A075FI32</accession>
<dbReference type="InterPro" id="IPR025644">
    <property type="entry name" value="DUF4344"/>
</dbReference>
<evidence type="ECO:0000313" key="1">
    <source>
        <dbReference type="EMBL" id="AIE90753.1"/>
    </source>
</evidence>
<protein>
    <submittedName>
        <fullName evidence="1">Uncharacterized protein</fullName>
    </submittedName>
</protein>
<proteinExistence type="predicted"/>
<organism evidence="1">
    <name type="scientific">uncultured marine thaumarchaeote AD1000_06_F06</name>
    <dbReference type="NCBI Taxonomy" id="1455885"/>
    <lineage>
        <taxon>Archaea</taxon>
        <taxon>Nitrososphaerota</taxon>
        <taxon>environmental samples</taxon>
    </lineage>
</organism>
<dbReference type="AlphaFoldDB" id="A0A075FI32"/>